<proteinExistence type="predicted"/>
<protein>
    <submittedName>
        <fullName evidence="3">Uncharacterized protein</fullName>
    </submittedName>
</protein>
<dbReference type="AlphaFoldDB" id="A0AB39MZT9"/>
<dbReference type="EMBL" id="CP163432">
    <property type="protein sequence ID" value="XDQ11638.1"/>
    <property type="molecule type" value="Genomic_DNA"/>
</dbReference>
<evidence type="ECO:0000313" key="3">
    <source>
        <dbReference type="EMBL" id="XDQ11638.1"/>
    </source>
</evidence>
<organism evidence="3">
    <name type="scientific">Streptomyces sp. R11</name>
    <dbReference type="NCBI Taxonomy" id="3238625"/>
    <lineage>
        <taxon>Bacteria</taxon>
        <taxon>Bacillati</taxon>
        <taxon>Actinomycetota</taxon>
        <taxon>Actinomycetes</taxon>
        <taxon>Kitasatosporales</taxon>
        <taxon>Streptomycetaceae</taxon>
        <taxon>Streptomyces</taxon>
    </lineage>
</organism>
<name>A0AB39MZT9_9ACTN</name>
<evidence type="ECO:0000256" key="2">
    <source>
        <dbReference type="SAM" id="Phobius"/>
    </source>
</evidence>
<keyword evidence="2" id="KW-0812">Transmembrane</keyword>
<dbReference type="RefSeq" id="WP_369271867.1">
    <property type="nucleotide sequence ID" value="NZ_CP163432.1"/>
</dbReference>
<keyword evidence="2" id="KW-0472">Membrane</keyword>
<feature type="transmembrane region" description="Helical" evidence="2">
    <location>
        <begin position="21"/>
        <end position="41"/>
    </location>
</feature>
<feature type="region of interest" description="Disordered" evidence="1">
    <location>
        <begin position="47"/>
        <end position="66"/>
    </location>
</feature>
<keyword evidence="2" id="KW-1133">Transmembrane helix</keyword>
<reference evidence="3" key="1">
    <citation type="submission" date="2024-07" db="EMBL/GenBank/DDBJ databases">
        <authorList>
            <person name="Yu S.T."/>
        </authorList>
    </citation>
    <scope>NUCLEOTIDE SEQUENCE</scope>
    <source>
        <strain evidence="3">R11</strain>
    </source>
</reference>
<sequence>MATIEAHAVTRPDRILIVLKWTLRAVAVLAIVAAIATPVATPAPEAAAVAPASSPDVPGAGLTSAV</sequence>
<accession>A0AB39MZT9</accession>
<evidence type="ECO:0000256" key="1">
    <source>
        <dbReference type="SAM" id="MobiDB-lite"/>
    </source>
</evidence>
<gene>
    <name evidence="3" type="ORF">AB5J55_19180</name>
</gene>